<dbReference type="SMART" id="SM00355">
    <property type="entry name" value="ZnF_C2H2"/>
    <property type="match status" value="10"/>
</dbReference>
<sequence>MTETSDDQSSKASSFIKNMDNNINMKKSCRICLSQFDLGISLFEPNESLNNATAASLVWKCFGIKICESEELPNQICNECTMNILISHNFKIQLQQSHELLQTQYLNNYEQCDILTKQFSIVKIDENLYEIIDNTNSEKGEHCDNYNDLINNLELDKRLNITDKSILLLVTNKPDTSKPQIAPKKLKEDVDIVQIPHNVEQTKKWLKLAKDAGPPYKCKVCDRVYQSGYATFYAHVRFHFAKRIQCNLCPVKYLPSRKEYHMRKHTKEKPFKCQNCNKVFSMKNHLNKHLKFSCNVQNQYTCKRCQKVFESYKSMHTHLVKEHGTCRHEEVKADCVTCSKENENKSMCEYCGLKVTRYNRHLNTCKAAPISNKFQLQNSKTCEKCGELIFSEYQMKCHMKRHEKNQNCSCSVCGKMFLQRRYLKDHMEIHNEGKYTCEKCGKIFKRSILLKLHKRIHNDIKKYVCKICQKCFRTKDHLSKHEVVHSKIKPFVCKICNKGFGLKGNLTQHLLVHVKVKYFSCSICKKTFAAEGNLKKHMVQHNLCNNL</sequence>
<evidence type="ECO:0000259" key="9">
    <source>
        <dbReference type="PROSITE" id="PS50157"/>
    </source>
</evidence>
<dbReference type="FunFam" id="3.30.160.60:FF:000624">
    <property type="entry name" value="zinc finger protein 697"/>
    <property type="match status" value="1"/>
</dbReference>
<keyword evidence="2 8" id="KW-0479">Metal-binding</keyword>
<feature type="binding site" evidence="8">
    <location>
        <position position="32"/>
    </location>
    <ligand>
        <name>Zn(2+)</name>
        <dbReference type="ChEBI" id="CHEBI:29105"/>
    </ligand>
</feature>
<gene>
    <name evidence="11" type="ORF">ILUMI_24947</name>
</gene>
<dbReference type="FunFam" id="3.30.160.60:FF:000446">
    <property type="entry name" value="Zinc finger protein"/>
    <property type="match status" value="2"/>
</dbReference>
<dbReference type="PROSITE" id="PS00028">
    <property type="entry name" value="ZINC_FINGER_C2H2_1"/>
    <property type="match status" value="6"/>
</dbReference>
<feature type="domain" description="C2H2-type" evidence="9">
    <location>
        <begin position="408"/>
        <end position="435"/>
    </location>
</feature>
<dbReference type="InterPro" id="IPR012934">
    <property type="entry name" value="Znf_AD"/>
</dbReference>
<evidence type="ECO:0000259" key="10">
    <source>
        <dbReference type="PROSITE" id="PS51915"/>
    </source>
</evidence>
<feature type="binding site" evidence="8">
    <location>
        <position position="29"/>
    </location>
    <ligand>
        <name>Zn(2+)</name>
        <dbReference type="ChEBI" id="CHEBI:29105"/>
    </ligand>
</feature>
<dbReference type="AlphaFoldDB" id="A0A8K0CAX0"/>
<dbReference type="SMART" id="SM00868">
    <property type="entry name" value="zf-AD"/>
    <property type="match status" value="2"/>
</dbReference>
<dbReference type="Pfam" id="PF00096">
    <property type="entry name" value="zf-C2H2"/>
    <property type="match status" value="5"/>
</dbReference>
<keyword evidence="6" id="KW-0539">Nucleus</keyword>
<comment type="caution">
    <text evidence="11">The sequence shown here is derived from an EMBL/GenBank/DDBJ whole genome shotgun (WGS) entry which is preliminary data.</text>
</comment>
<dbReference type="PROSITE" id="PS50157">
    <property type="entry name" value="ZINC_FINGER_C2H2_2"/>
    <property type="match status" value="7"/>
</dbReference>
<keyword evidence="3" id="KW-0677">Repeat</keyword>
<dbReference type="FunFam" id="3.30.160.60:FF:000086">
    <property type="entry name" value="transcription factor E4F1 isoform X1"/>
    <property type="match status" value="1"/>
</dbReference>
<keyword evidence="12" id="KW-1185">Reference proteome</keyword>
<feature type="domain" description="C2H2-type" evidence="9">
    <location>
        <begin position="435"/>
        <end position="462"/>
    </location>
</feature>
<feature type="binding site" evidence="8">
    <location>
        <position position="77"/>
    </location>
    <ligand>
        <name>Zn(2+)</name>
        <dbReference type="ChEBI" id="CHEBI:29105"/>
    </ligand>
</feature>
<comment type="subcellular location">
    <subcellularLocation>
        <location evidence="1">Nucleus</location>
    </subcellularLocation>
</comment>
<dbReference type="Pfam" id="PF07776">
    <property type="entry name" value="zf-AD"/>
    <property type="match status" value="1"/>
</dbReference>
<feature type="domain" description="C2H2-type" evidence="9">
    <location>
        <begin position="463"/>
        <end position="490"/>
    </location>
</feature>
<feature type="domain" description="C2H2-type" evidence="9">
    <location>
        <begin position="519"/>
        <end position="541"/>
    </location>
</feature>
<protein>
    <submittedName>
        <fullName evidence="11">Uncharacterized protein</fullName>
    </submittedName>
</protein>
<keyword evidence="5 8" id="KW-0862">Zinc</keyword>
<evidence type="ECO:0000256" key="7">
    <source>
        <dbReference type="PROSITE-ProRule" id="PRU00042"/>
    </source>
</evidence>
<evidence type="ECO:0000313" key="12">
    <source>
        <dbReference type="Proteomes" id="UP000801492"/>
    </source>
</evidence>
<organism evidence="11 12">
    <name type="scientific">Ignelater luminosus</name>
    <name type="common">Cucubano</name>
    <name type="synonym">Pyrophorus luminosus</name>
    <dbReference type="NCBI Taxonomy" id="2038154"/>
    <lineage>
        <taxon>Eukaryota</taxon>
        <taxon>Metazoa</taxon>
        <taxon>Ecdysozoa</taxon>
        <taxon>Arthropoda</taxon>
        <taxon>Hexapoda</taxon>
        <taxon>Insecta</taxon>
        <taxon>Pterygota</taxon>
        <taxon>Neoptera</taxon>
        <taxon>Endopterygota</taxon>
        <taxon>Coleoptera</taxon>
        <taxon>Polyphaga</taxon>
        <taxon>Elateriformia</taxon>
        <taxon>Elateroidea</taxon>
        <taxon>Elateridae</taxon>
        <taxon>Agrypninae</taxon>
        <taxon>Pyrophorini</taxon>
        <taxon>Ignelater</taxon>
    </lineage>
</organism>
<dbReference type="InterPro" id="IPR013087">
    <property type="entry name" value="Znf_C2H2_type"/>
</dbReference>
<dbReference type="Gene3D" id="3.30.160.60">
    <property type="entry name" value="Classic Zinc Finger"/>
    <property type="match status" value="7"/>
</dbReference>
<feature type="domain" description="C2H2-type" evidence="9">
    <location>
        <begin position="300"/>
        <end position="328"/>
    </location>
</feature>
<evidence type="ECO:0000256" key="5">
    <source>
        <dbReference type="ARBA" id="ARBA00022833"/>
    </source>
</evidence>
<reference evidence="11" key="1">
    <citation type="submission" date="2019-08" db="EMBL/GenBank/DDBJ databases">
        <title>The genome of the North American firefly Photinus pyralis.</title>
        <authorList>
            <consortium name="Photinus pyralis genome working group"/>
            <person name="Fallon T.R."/>
            <person name="Sander Lower S.E."/>
            <person name="Weng J.-K."/>
        </authorList>
    </citation>
    <scope>NUCLEOTIDE SEQUENCE</scope>
    <source>
        <strain evidence="11">TRF0915ILg1</strain>
        <tissue evidence="11">Whole body</tissue>
    </source>
</reference>
<keyword evidence="4 7" id="KW-0863">Zinc-finger</keyword>
<dbReference type="EMBL" id="VTPC01090842">
    <property type="protein sequence ID" value="KAF2881223.1"/>
    <property type="molecule type" value="Genomic_DNA"/>
</dbReference>
<name>A0A8K0CAX0_IGNLU</name>
<dbReference type="SUPFAM" id="SSF57667">
    <property type="entry name" value="beta-beta-alpha zinc fingers"/>
    <property type="match status" value="4"/>
</dbReference>
<evidence type="ECO:0000313" key="11">
    <source>
        <dbReference type="EMBL" id="KAF2881223.1"/>
    </source>
</evidence>
<feature type="domain" description="C2H2-type" evidence="9">
    <location>
        <begin position="491"/>
        <end position="518"/>
    </location>
</feature>
<accession>A0A8K0CAX0</accession>
<feature type="domain" description="ZAD" evidence="10">
    <location>
        <begin position="27"/>
        <end position="104"/>
    </location>
</feature>
<dbReference type="Proteomes" id="UP000801492">
    <property type="component" value="Unassembled WGS sequence"/>
</dbReference>
<dbReference type="GO" id="GO:0001228">
    <property type="term" value="F:DNA-binding transcription activator activity, RNA polymerase II-specific"/>
    <property type="evidence" value="ECO:0007669"/>
    <property type="project" value="TreeGrafter"/>
</dbReference>
<proteinExistence type="predicted"/>
<dbReference type="PROSITE" id="PS51915">
    <property type="entry name" value="ZAD"/>
    <property type="match status" value="1"/>
</dbReference>
<evidence type="ECO:0000256" key="1">
    <source>
        <dbReference type="ARBA" id="ARBA00004123"/>
    </source>
</evidence>
<dbReference type="InterPro" id="IPR036236">
    <property type="entry name" value="Znf_C2H2_sf"/>
</dbReference>
<feature type="binding site" evidence="8">
    <location>
        <position position="80"/>
    </location>
    <ligand>
        <name>Zn(2+)</name>
        <dbReference type="ChEBI" id="CHEBI:29105"/>
    </ligand>
</feature>
<dbReference type="GO" id="GO:0005634">
    <property type="term" value="C:nucleus"/>
    <property type="evidence" value="ECO:0007669"/>
    <property type="project" value="UniProtKB-SubCell"/>
</dbReference>
<evidence type="ECO:0000256" key="4">
    <source>
        <dbReference type="ARBA" id="ARBA00022771"/>
    </source>
</evidence>
<dbReference type="GO" id="GO:0000978">
    <property type="term" value="F:RNA polymerase II cis-regulatory region sequence-specific DNA binding"/>
    <property type="evidence" value="ECO:0007669"/>
    <property type="project" value="TreeGrafter"/>
</dbReference>
<evidence type="ECO:0000256" key="6">
    <source>
        <dbReference type="ARBA" id="ARBA00023242"/>
    </source>
</evidence>
<evidence type="ECO:0000256" key="2">
    <source>
        <dbReference type="ARBA" id="ARBA00022723"/>
    </source>
</evidence>
<dbReference type="Gene3D" id="3.40.1800.20">
    <property type="match status" value="1"/>
</dbReference>
<dbReference type="PANTHER" id="PTHR24376:SF216">
    <property type="entry name" value="ZINC FINGER PROTEIN 420-LIKE"/>
    <property type="match status" value="1"/>
</dbReference>
<dbReference type="PANTHER" id="PTHR24376">
    <property type="entry name" value="ZINC FINGER PROTEIN"/>
    <property type="match status" value="1"/>
</dbReference>
<evidence type="ECO:0000256" key="3">
    <source>
        <dbReference type="ARBA" id="ARBA00022737"/>
    </source>
</evidence>
<dbReference type="GO" id="GO:0008270">
    <property type="term" value="F:zinc ion binding"/>
    <property type="evidence" value="ECO:0007669"/>
    <property type="project" value="UniProtKB-UniRule"/>
</dbReference>
<feature type="domain" description="C2H2-type" evidence="9">
    <location>
        <begin position="271"/>
        <end position="291"/>
    </location>
</feature>
<evidence type="ECO:0000256" key="8">
    <source>
        <dbReference type="PROSITE-ProRule" id="PRU01263"/>
    </source>
</evidence>
<dbReference type="OrthoDB" id="6077919at2759"/>
<dbReference type="SUPFAM" id="SSF57716">
    <property type="entry name" value="Glucocorticoid receptor-like (DNA-binding domain)"/>
    <property type="match status" value="1"/>
</dbReference>